<comment type="similarity">
    <text evidence="2 8">Belongs to the PHP hydrolase family. HisK subfamily.</text>
</comment>
<dbReference type="AlphaFoldDB" id="A0AAE3SIX9"/>
<dbReference type="CDD" id="cd12110">
    <property type="entry name" value="PHP_HisPPase_Hisj_like"/>
    <property type="match status" value="1"/>
</dbReference>
<dbReference type="NCBIfam" id="TIGR01856">
    <property type="entry name" value="hisJ_fam"/>
    <property type="match status" value="1"/>
</dbReference>
<dbReference type="Proteomes" id="UP001207408">
    <property type="component" value="Unassembled WGS sequence"/>
</dbReference>
<name>A0AAE3SIX9_9BACT</name>
<dbReference type="InterPro" id="IPR004013">
    <property type="entry name" value="PHP_dom"/>
</dbReference>
<evidence type="ECO:0000259" key="9">
    <source>
        <dbReference type="Pfam" id="PF02811"/>
    </source>
</evidence>
<gene>
    <name evidence="10" type="ORF">OM074_04445</name>
</gene>
<dbReference type="RefSeq" id="WP_301198086.1">
    <property type="nucleotide sequence ID" value="NZ_JAPDPI010000006.1"/>
</dbReference>
<keyword evidence="5 8" id="KW-0378">Hydrolase</keyword>
<evidence type="ECO:0000256" key="1">
    <source>
        <dbReference type="ARBA" id="ARBA00004970"/>
    </source>
</evidence>
<evidence type="ECO:0000256" key="6">
    <source>
        <dbReference type="ARBA" id="ARBA00023102"/>
    </source>
</evidence>
<keyword evidence="4 8" id="KW-0028">Amino-acid biosynthesis</keyword>
<accession>A0AAE3SIX9</accession>
<evidence type="ECO:0000256" key="7">
    <source>
        <dbReference type="ARBA" id="ARBA00049158"/>
    </source>
</evidence>
<evidence type="ECO:0000256" key="5">
    <source>
        <dbReference type="ARBA" id="ARBA00022801"/>
    </source>
</evidence>
<sequence>MMWTNYHAHCNYCDGYGKMEEFVLQAIKDKMPVIGFSSHAPVPFDCFWTMKMEKLPEYIAEIELLKKKYSGEIQIHTSLELDYLFALEGFNKEVLDQVDLDYKIGSVHFVELFQNGKIWGIDDVFENGFQNIFKGDIKKLVKRFYQLTREMIIKEEFDIIGHFDKIKMHNINKAFFDESEDWYIDEVKSVLKLVAEKEVIVEINTKSYEKNGLLFPGVELFPLLKEYDIPLTVNSDAHYPDKQMASYSIVAKELLKVGYTQLKEFKDGKWRDIEFNEEGLLWKS</sequence>
<comment type="pathway">
    <text evidence="1 8">Amino-acid biosynthesis; L-histidine biosynthesis; L-histidine from 5-phospho-alpha-D-ribose 1-diphosphate: step 8/9.</text>
</comment>
<keyword evidence="6 8" id="KW-0368">Histidine biosynthesis</keyword>
<dbReference type="Gene3D" id="3.20.20.140">
    <property type="entry name" value="Metal-dependent hydrolases"/>
    <property type="match status" value="1"/>
</dbReference>
<dbReference type="Pfam" id="PF02811">
    <property type="entry name" value="PHP"/>
    <property type="match status" value="1"/>
</dbReference>
<protein>
    <recommendedName>
        <fullName evidence="3 8">Histidinol-phosphatase</fullName>
        <shortName evidence="8">HolPase</shortName>
        <ecNumber evidence="3 8">3.1.3.15</ecNumber>
    </recommendedName>
</protein>
<evidence type="ECO:0000256" key="3">
    <source>
        <dbReference type="ARBA" id="ARBA00013085"/>
    </source>
</evidence>
<evidence type="ECO:0000256" key="2">
    <source>
        <dbReference type="ARBA" id="ARBA00009152"/>
    </source>
</evidence>
<dbReference type="SUPFAM" id="SSF89550">
    <property type="entry name" value="PHP domain-like"/>
    <property type="match status" value="1"/>
</dbReference>
<dbReference type="GO" id="GO:0005737">
    <property type="term" value="C:cytoplasm"/>
    <property type="evidence" value="ECO:0007669"/>
    <property type="project" value="TreeGrafter"/>
</dbReference>
<dbReference type="PANTHER" id="PTHR21039">
    <property type="entry name" value="HISTIDINOL PHOSPHATASE-RELATED"/>
    <property type="match status" value="1"/>
</dbReference>
<dbReference type="InterPro" id="IPR016195">
    <property type="entry name" value="Pol/histidinol_Pase-like"/>
</dbReference>
<reference evidence="10" key="1">
    <citation type="submission" date="2022-10" db="EMBL/GenBank/DDBJ databases">
        <authorList>
            <person name="Yu W.X."/>
        </authorList>
    </citation>
    <scope>NUCLEOTIDE SEQUENCE</scope>
    <source>
        <strain evidence="10">D04</strain>
    </source>
</reference>
<evidence type="ECO:0000313" key="10">
    <source>
        <dbReference type="EMBL" id="MCW3804864.1"/>
    </source>
</evidence>
<dbReference type="PANTHER" id="PTHR21039:SF0">
    <property type="entry name" value="HISTIDINOL-PHOSPHATASE"/>
    <property type="match status" value="1"/>
</dbReference>
<dbReference type="EC" id="3.1.3.15" evidence="3 8"/>
<evidence type="ECO:0000256" key="8">
    <source>
        <dbReference type="RuleBase" id="RU366003"/>
    </source>
</evidence>
<comment type="catalytic activity">
    <reaction evidence="7 8">
        <text>L-histidinol phosphate + H2O = L-histidinol + phosphate</text>
        <dbReference type="Rhea" id="RHEA:14465"/>
        <dbReference type="ChEBI" id="CHEBI:15377"/>
        <dbReference type="ChEBI" id="CHEBI:43474"/>
        <dbReference type="ChEBI" id="CHEBI:57699"/>
        <dbReference type="ChEBI" id="CHEBI:57980"/>
        <dbReference type="EC" id="3.1.3.15"/>
    </reaction>
</comment>
<organism evidence="10 11">
    <name type="scientific">Plebeiibacterium marinum</name>
    <dbReference type="NCBI Taxonomy" id="2992111"/>
    <lineage>
        <taxon>Bacteria</taxon>
        <taxon>Pseudomonadati</taxon>
        <taxon>Bacteroidota</taxon>
        <taxon>Bacteroidia</taxon>
        <taxon>Marinilabiliales</taxon>
        <taxon>Marinilabiliaceae</taxon>
        <taxon>Plebeiibacterium</taxon>
    </lineage>
</organism>
<evidence type="ECO:0000313" key="11">
    <source>
        <dbReference type="Proteomes" id="UP001207408"/>
    </source>
</evidence>
<evidence type="ECO:0000256" key="4">
    <source>
        <dbReference type="ARBA" id="ARBA00022605"/>
    </source>
</evidence>
<feature type="domain" description="PHP" evidence="9">
    <location>
        <begin position="6"/>
        <end position="205"/>
    </location>
</feature>
<dbReference type="InterPro" id="IPR010140">
    <property type="entry name" value="Histidinol_P_phosphatase_HisJ"/>
</dbReference>
<keyword evidence="11" id="KW-1185">Reference proteome</keyword>
<dbReference type="GO" id="GO:0000105">
    <property type="term" value="P:L-histidine biosynthetic process"/>
    <property type="evidence" value="ECO:0007669"/>
    <property type="project" value="UniProtKB-UniRule"/>
</dbReference>
<proteinExistence type="inferred from homology"/>
<dbReference type="GO" id="GO:0004401">
    <property type="term" value="F:histidinol-phosphatase activity"/>
    <property type="evidence" value="ECO:0007669"/>
    <property type="project" value="UniProtKB-UniRule"/>
</dbReference>
<comment type="caution">
    <text evidence="10">The sequence shown here is derived from an EMBL/GenBank/DDBJ whole genome shotgun (WGS) entry which is preliminary data.</text>
</comment>
<dbReference type="EMBL" id="JAPDPI010000006">
    <property type="protein sequence ID" value="MCW3804864.1"/>
    <property type="molecule type" value="Genomic_DNA"/>
</dbReference>